<keyword evidence="1" id="KW-0808">Transferase</keyword>
<evidence type="ECO:0000313" key="2">
    <source>
        <dbReference type="Proteomes" id="UP000278756"/>
    </source>
</evidence>
<dbReference type="InterPro" id="IPR029063">
    <property type="entry name" value="SAM-dependent_MTases_sf"/>
</dbReference>
<dbReference type="GO" id="GO:0032259">
    <property type="term" value="P:methylation"/>
    <property type="evidence" value="ECO:0007669"/>
    <property type="project" value="UniProtKB-KW"/>
</dbReference>
<reference evidence="2" key="1">
    <citation type="journal article" date="2017" name="Biotechnol. Biofuels">
        <title>Evaluation of environmental bacterial communities as a factor affecting the growth of duckweed Lemna minor.</title>
        <authorList>
            <person name="Ishizawa H."/>
            <person name="Kuroda M."/>
            <person name="Morikawa M."/>
            <person name="Ike M."/>
        </authorList>
    </citation>
    <scope>NUCLEOTIDE SEQUENCE [LARGE SCALE GENOMIC DNA]</scope>
    <source>
        <strain evidence="2">M6</strain>
    </source>
</reference>
<dbReference type="Gene3D" id="3.40.50.150">
    <property type="entry name" value="Vaccinia Virus protein VP39"/>
    <property type="match status" value="1"/>
</dbReference>
<evidence type="ECO:0000313" key="1">
    <source>
        <dbReference type="EMBL" id="BBF79561.1"/>
    </source>
</evidence>
<keyword evidence="1" id="KW-0378">Hydrolase</keyword>
<gene>
    <name evidence="1" type="ORF">EM6_0129</name>
</gene>
<dbReference type="AlphaFoldDB" id="A0A3G9G1C1"/>
<protein>
    <submittedName>
        <fullName evidence="1">SAM-dependent methyltransferase 2</fullName>
        <ecNumber evidence="1">3.1.2.6</ecNumber>
    </submittedName>
</protein>
<dbReference type="GO" id="GO:0008168">
    <property type="term" value="F:methyltransferase activity"/>
    <property type="evidence" value="ECO:0007669"/>
    <property type="project" value="UniProtKB-KW"/>
</dbReference>
<dbReference type="RefSeq" id="WP_232037061.1">
    <property type="nucleotide sequence ID" value="NZ_AP018827.1"/>
</dbReference>
<reference evidence="2" key="2">
    <citation type="journal article" date="2017" name="Plant Physiol. Biochem.">
        <title>Differential oxidative and antioxidative response of duckweed Lemna minor toward plant growth promoting/inhibiting bacteria.</title>
        <authorList>
            <person name="Ishizawa H."/>
            <person name="Kuroda M."/>
            <person name="Morikawa M."/>
            <person name="Ike M."/>
        </authorList>
    </citation>
    <scope>NUCLEOTIDE SEQUENCE [LARGE SCALE GENOMIC DNA]</scope>
    <source>
        <strain evidence="2">M6</strain>
    </source>
</reference>
<name>A0A3G9G1C1_9CAUL</name>
<sequence>MRRIVSELSRFYATPEGAVTRRMVAQKLAEAWPDVTGSDVLGLGYTTPYLDAFNGTARRVIAAMPSAQGAEIWPEGLKSRSTLVDEQHMPFPSALFDRIFLMHALEESPNPEALLVEASRCLTTNGRLILAVVARGGLWTHAEKTPFGHGQPFSRTQLETLLRVAELEPIAWSYALYVPPLRSLLRWAQTFEEWAPRVWPYRGGLILMEAGKRVIRAPVRGTAVSVIDDIRDKLGVPLPQPANPAAGRDVSSLLRSNGQEISS</sequence>
<dbReference type="Pfam" id="PF13489">
    <property type="entry name" value="Methyltransf_23"/>
    <property type="match status" value="1"/>
</dbReference>
<dbReference type="SUPFAM" id="SSF53335">
    <property type="entry name" value="S-adenosyl-L-methionine-dependent methyltransferases"/>
    <property type="match status" value="1"/>
</dbReference>
<dbReference type="EMBL" id="AP018827">
    <property type="protein sequence ID" value="BBF79561.1"/>
    <property type="molecule type" value="Genomic_DNA"/>
</dbReference>
<proteinExistence type="predicted"/>
<accession>A0A3G9G1C1</accession>
<organism evidence="1 2">
    <name type="scientific">Asticcacaulis excentricus</name>
    <dbReference type="NCBI Taxonomy" id="78587"/>
    <lineage>
        <taxon>Bacteria</taxon>
        <taxon>Pseudomonadati</taxon>
        <taxon>Pseudomonadota</taxon>
        <taxon>Alphaproteobacteria</taxon>
        <taxon>Caulobacterales</taxon>
        <taxon>Caulobacteraceae</taxon>
        <taxon>Asticcacaulis</taxon>
    </lineage>
</organism>
<dbReference type="Proteomes" id="UP000278756">
    <property type="component" value="Chromosome 1"/>
</dbReference>
<keyword evidence="1" id="KW-0489">Methyltransferase</keyword>
<dbReference type="EC" id="3.1.2.6" evidence="1"/>
<dbReference type="GO" id="GO:0004416">
    <property type="term" value="F:hydroxyacylglutathione hydrolase activity"/>
    <property type="evidence" value="ECO:0007669"/>
    <property type="project" value="UniProtKB-EC"/>
</dbReference>